<name>A0A3Q9INL8_9BACT</name>
<dbReference type="InterPro" id="IPR006860">
    <property type="entry name" value="FecR"/>
</dbReference>
<evidence type="ECO:0000256" key="1">
    <source>
        <dbReference type="SAM" id="Phobius"/>
    </source>
</evidence>
<feature type="transmembrane region" description="Helical" evidence="1">
    <location>
        <begin position="84"/>
        <end position="104"/>
    </location>
</feature>
<keyword evidence="1" id="KW-1133">Transmembrane helix</keyword>
<dbReference type="Gene3D" id="2.60.120.1440">
    <property type="match status" value="1"/>
</dbReference>
<evidence type="ECO:0000313" key="5">
    <source>
        <dbReference type="Proteomes" id="UP000270673"/>
    </source>
</evidence>
<evidence type="ECO:0000259" key="3">
    <source>
        <dbReference type="Pfam" id="PF16344"/>
    </source>
</evidence>
<dbReference type="AlphaFoldDB" id="A0A3Q9INL8"/>
<gene>
    <name evidence="4" type="ORF">D8S85_07890</name>
</gene>
<evidence type="ECO:0000313" key="4">
    <source>
        <dbReference type="EMBL" id="AZS29490.1"/>
    </source>
</evidence>
<keyword evidence="1" id="KW-0472">Membrane</keyword>
<accession>A0A3Q9INL8</accession>
<dbReference type="PANTHER" id="PTHR30273">
    <property type="entry name" value="PERIPLASMIC SIGNAL SENSOR AND SIGMA FACTOR ACTIVATOR FECR-RELATED"/>
    <property type="match status" value="1"/>
</dbReference>
<dbReference type="Pfam" id="PF16344">
    <property type="entry name" value="FecR_C"/>
    <property type="match status" value="1"/>
</dbReference>
<dbReference type="EMBL" id="CP032819">
    <property type="protein sequence ID" value="AZS29490.1"/>
    <property type="molecule type" value="Genomic_DNA"/>
</dbReference>
<evidence type="ECO:0000259" key="2">
    <source>
        <dbReference type="Pfam" id="PF04773"/>
    </source>
</evidence>
<dbReference type="RefSeq" id="WP_106480219.1">
    <property type="nucleotide sequence ID" value="NZ_CP032819.1"/>
</dbReference>
<dbReference type="KEGG" id="buy:D8S85_07890"/>
<dbReference type="Pfam" id="PF04773">
    <property type="entry name" value="FecR"/>
    <property type="match status" value="1"/>
</dbReference>
<feature type="domain" description="FecR protein" evidence="2">
    <location>
        <begin position="180"/>
        <end position="272"/>
    </location>
</feature>
<feature type="domain" description="Protein FecR C-terminal" evidence="3">
    <location>
        <begin position="318"/>
        <end position="386"/>
    </location>
</feature>
<keyword evidence="5" id="KW-1185">Reference proteome</keyword>
<proteinExistence type="predicted"/>
<dbReference type="OrthoDB" id="1112340at2"/>
<dbReference type="Proteomes" id="UP000270673">
    <property type="component" value="Chromosome"/>
</dbReference>
<dbReference type="PANTHER" id="PTHR30273:SF2">
    <property type="entry name" value="PROTEIN FECR"/>
    <property type="match status" value="1"/>
</dbReference>
<dbReference type="InterPro" id="IPR012373">
    <property type="entry name" value="Ferrdict_sens_TM"/>
</dbReference>
<reference evidence="4 5" key="1">
    <citation type="submission" date="2018-10" db="EMBL/GenBank/DDBJ databases">
        <title>Butyricimonas faecalis sp. nov., isolated from human faeces and emended description of the genus Butyricimonas.</title>
        <authorList>
            <person name="Le Roy T."/>
            <person name="Van der Smissen P."/>
            <person name="Paquot A."/>
            <person name="Delzenne N."/>
            <person name="Muccioli G."/>
            <person name="Collet J.-F."/>
            <person name="Cani P.D."/>
        </authorList>
    </citation>
    <scope>NUCLEOTIDE SEQUENCE [LARGE SCALE GENOMIC DNA]</scope>
    <source>
        <strain evidence="4 5">H184</strain>
    </source>
</reference>
<organism evidence="4 5">
    <name type="scientific">Butyricimonas faecalis</name>
    <dbReference type="NCBI Taxonomy" id="2093856"/>
    <lineage>
        <taxon>Bacteria</taxon>
        <taxon>Pseudomonadati</taxon>
        <taxon>Bacteroidota</taxon>
        <taxon>Bacteroidia</taxon>
        <taxon>Bacteroidales</taxon>
        <taxon>Odoribacteraceae</taxon>
        <taxon>Butyricimonas</taxon>
    </lineage>
</organism>
<keyword evidence="1" id="KW-0812">Transmembrane</keyword>
<dbReference type="InterPro" id="IPR032508">
    <property type="entry name" value="FecR_C"/>
</dbReference>
<dbReference type="GO" id="GO:0016989">
    <property type="term" value="F:sigma factor antagonist activity"/>
    <property type="evidence" value="ECO:0007669"/>
    <property type="project" value="TreeGrafter"/>
</dbReference>
<protein>
    <submittedName>
        <fullName evidence="4">FecR family protein</fullName>
    </submittedName>
</protein>
<dbReference type="Gene3D" id="3.55.50.30">
    <property type="match status" value="1"/>
</dbReference>
<sequence length="389" mass="45173">MEKINLDQETEDWLIAFFNGELEENEIEKIGEWLENGEENRNAYEALMRDYLQLRWAQENMNIQEKRAKEVIFSSLKKRKSGKLYYGMAAAVALLFVFFGYWFLGEKTRTSPVEVVQTEIKPVQSRAILVLSSGEKVDLEKSHEEIRERDGSIVKVDSSLGIRYDLLNQEEKTELLYHKIVVPRGGEYFLTLGDGTEVWLDADSELEYPVCFAGDRREVRLKGEAYFKVVKEEGNPFIVQVGTYTVQVYGTEFNVNAYDPRQIETVLVRGSVGFKANPSMPERMLKPNELAITNVESGESEIRTIDILPYVAWKNKDIVFVNECLESIMENVSRWYDVQVFFQNEELKDLRFDCNMQRYASIEDLFFFMEKTSNARFTINGRTVVISKK</sequence>